<dbReference type="InterPro" id="IPR001129">
    <property type="entry name" value="Membr-assoc_MAPEG"/>
</dbReference>
<dbReference type="OrthoDB" id="5573101at2"/>
<evidence type="ECO:0000256" key="3">
    <source>
        <dbReference type="ARBA" id="ARBA00022989"/>
    </source>
</evidence>
<feature type="transmembrane region" description="Helical" evidence="5">
    <location>
        <begin position="98"/>
        <end position="116"/>
    </location>
</feature>
<sequence>MDVTLFNQHSILLPVLATLFLGFLIWLTLFVARFKVILAKAIPASEMATPESVRENMPPSAMQPVNNFNNFFEVPMIFLALCFYLFVTGTADSNYLNLAWVFVAFRYVHTLIHCSYNNAMHRFISYLISCIALWTMLIMAIINAL</sequence>
<comment type="subcellular location">
    <subcellularLocation>
        <location evidence="1">Membrane</location>
    </subcellularLocation>
</comment>
<dbReference type="STRING" id="716816.BST96_05650"/>
<evidence type="ECO:0000313" key="6">
    <source>
        <dbReference type="EMBL" id="ARN73647.1"/>
    </source>
</evidence>
<accession>A0A1X9NFB7</accession>
<organism evidence="6 7">
    <name type="scientific">Oceanicoccus sagamiensis</name>
    <dbReference type="NCBI Taxonomy" id="716816"/>
    <lineage>
        <taxon>Bacteria</taxon>
        <taxon>Pseudomonadati</taxon>
        <taxon>Pseudomonadota</taxon>
        <taxon>Gammaproteobacteria</taxon>
        <taxon>Cellvibrionales</taxon>
        <taxon>Spongiibacteraceae</taxon>
        <taxon>Oceanicoccus</taxon>
    </lineage>
</organism>
<dbReference type="KEGG" id="osg:BST96_05650"/>
<keyword evidence="4 5" id="KW-0472">Membrane</keyword>
<proteinExistence type="predicted"/>
<dbReference type="SUPFAM" id="SSF161084">
    <property type="entry name" value="MAPEG domain-like"/>
    <property type="match status" value="1"/>
</dbReference>
<dbReference type="EMBL" id="CP019343">
    <property type="protein sequence ID" value="ARN73647.1"/>
    <property type="molecule type" value="Genomic_DNA"/>
</dbReference>
<dbReference type="Proteomes" id="UP000193450">
    <property type="component" value="Chromosome"/>
</dbReference>
<keyword evidence="2 5" id="KW-0812">Transmembrane</keyword>
<protein>
    <recommendedName>
        <fullName evidence="8">MAPEG family protein</fullName>
    </recommendedName>
</protein>
<evidence type="ECO:0000313" key="7">
    <source>
        <dbReference type="Proteomes" id="UP000193450"/>
    </source>
</evidence>
<evidence type="ECO:0000256" key="5">
    <source>
        <dbReference type="SAM" id="Phobius"/>
    </source>
</evidence>
<dbReference type="AlphaFoldDB" id="A0A1X9NFB7"/>
<evidence type="ECO:0000256" key="2">
    <source>
        <dbReference type="ARBA" id="ARBA00022692"/>
    </source>
</evidence>
<dbReference type="Pfam" id="PF01124">
    <property type="entry name" value="MAPEG"/>
    <property type="match status" value="1"/>
</dbReference>
<dbReference type="InterPro" id="IPR023352">
    <property type="entry name" value="MAPEG-like_dom_sf"/>
</dbReference>
<dbReference type="RefSeq" id="WP_085757761.1">
    <property type="nucleotide sequence ID" value="NZ_CP019343.1"/>
</dbReference>
<feature type="transmembrane region" description="Helical" evidence="5">
    <location>
        <begin position="12"/>
        <end position="32"/>
    </location>
</feature>
<gene>
    <name evidence="6" type="ORF">BST96_05650</name>
</gene>
<keyword evidence="3 5" id="KW-1133">Transmembrane helix</keyword>
<evidence type="ECO:0008006" key="8">
    <source>
        <dbReference type="Google" id="ProtNLM"/>
    </source>
</evidence>
<feature type="transmembrane region" description="Helical" evidence="5">
    <location>
        <begin position="123"/>
        <end position="142"/>
    </location>
</feature>
<keyword evidence="7" id="KW-1185">Reference proteome</keyword>
<reference evidence="6 7" key="1">
    <citation type="submission" date="2016-11" db="EMBL/GenBank/DDBJ databases">
        <title>Trade-off between light-utilization and light-protection in marine flavobacteria.</title>
        <authorList>
            <person name="Kumagai Y."/>
        </authorList>
    </citation>
    <scope>NUCLEOTIDE SEQUENCE [LARGE SCALE GENOMIC DNA]</scope>
    <source>
        <strain evidence="6 7">NBRC 107125</strain>
    </source>
</reference>
<dbReference type="Gene3D" id="1.20.120.550">
    <property type="entry name" value="Membrane associated eicosanoid/glutathione metabolism-like domain"/>
    <property type="match status" value="1"/>
</dbReference>
<name>A0A1X9NFB7_9GAMM</name>
<evidence type="ECO:0000256" key="1">
    <source>
        <dbReference type="ARBA" id="ARBA00004370"/>
    </source>
</evidence>
<dbReference type="GO" id="GO:0016020">
    <property type="term" value="C:membrane"/>
    <property type="evidence" value="ECO:0007669"/>
    <property type="project" value="UniProtKB-SubCell"/>
</dbReference>
<evidence type="ECO:0000256" key="4">
    <source>
        <dbReference type="ARBA" id="ARBA00023136"/>
    </source>
</evidence>
<feature type="transmembrane region" description="Helical" evidence="5">
    <location>
        <begin position="67"/>
        <end position="86"/>
    </location>
</feature>